<comment type="caution">
    <text evidence="5">The sequence shown here is derived from an EMBL/GenBank/DDBJ whole genome shotgun (WGS) entry which is preliminary data.</text>
</comment>
<dbReference type="InterPro" id="IPR012337">
    <property type="entry name" value="RNaseH-like_sf"/>
</dbReference>
<dbReference type="RefSeq" id="WP_380134447.1">
    <property type="nucleotide sequence ID" value="NZ_JBHLUI010000002.1"/>
</dbReference>
<dbReference type="CDD" id="cd06127">
    <property type="entry name" value="DEDDh"/>
    <property type="match status" value="1"/>
</dbReference>
<dbReference type="GO" id="GO:0004527">
    <property type="term" value="F:exonuclease activity"/>
    <property type="evidence" value="ECO:0007669"/>
    <property type="project" value="UniProtKB-KW"/>
</dbReference>
<keyword evidence="2" id="KW-0378">Hydrolase</keyword>
<feature type="domain" description="Exonuclease" evidence="4">
    <location>
        <begin position="17"/>
        <end position="182"/>
    </location>
</feature>
<dbReference type="SUPFAM" id="SSF53098">
    <property type="entry name" value="Ribonuclease H-like"/>
    <property type="match status" value="1"/>
</dbReference>
<evidence type="ECO:0000256" key="2">
    <source>
        <dbReference type="ARBA" id="ARBA00022801"/>
    </source>
</evidence>
<gene>
    <name evidence="5" type="ORF">ACFFVI_03595</name>
</gene>
<name>A0ABV5LPM7_9ACTN</name>
<organism evidence="5 6">
    <name type="scientific">Kineococcus gynurae</name>
    <dbReference type="NCBI Taxonomy" id="452979"/>
    <lineage>
        <taxon>Bacteria</taxon>
        <taxon>Bacillati</taxon>
        <taxon>Actinomycetota</taxon>
        <taxon>Actinomycetes</taxon>
        <taxon>Kineosporiales</taxon>
        <taxon>Kineosporiaceae</taxon>
        <taxon>Kineococcus</taxon>
    </lineage>
</organism>
<dbReference type="Gene3D" id="3.30.420.10">
    <property type="entry name" value="Ribonuclease H-like superfamily/Ribonuclease H"/>
    <property type="match status" value="1"/>
</dbReference>
<keyword evidence="3 5" id="KW-0269">Exonuclease</keyword>
<keyword evidence="1" id="KW-0540">Nuclease</keyword>
<evidence type="ECO:0000259" key="4">
    <source>
        <dbReference type="SMART" id="SM00479"/>
    </source>
</evidence>
<dbReference type="PANTHER" id="PTHR30231:SF4">
    <property type="entry name" value="PROTEIN NEN2"/>
    <property type="match status" value="1"/>
</dbReference>
<accession>A0ABV5LPM7</accession>
<dbReference type="InterPro" id="IPR013520">
    <property type="entry name" value="Ribonucl_H"/>
</dbReference>
<dbReference type="PANTHER" id="PTHR30231">
    <property type="entry name" value="DNA POLYMERASE III SUBUNIT EPSILON"/>
    <property type="match status" value="1"/>
</dbReference>
<evidence type="ECO:0000313" key="5">
    <source>
        <dbReference type="EMBL" id="MFB9376045.1"/>
    </source>
</evidence>
<evidence type="ECO:0000256" key="1">
    <source>
        <dbReference type="ARBA" id="ARBA00022722"/>
    </source>
</evidence>
<dbReference type="InterPro" id="IPR036397">
    <property type="entry name" value="RNaseH_sf"/>
</dbReference>
<protein>
    <submittedName>
        <fullName evidence="5">Exonuclease domain-containing protein</fullName>
    </submittedName>
</protein>
<dbReference type="Proteomes" id="UP001589748">
    <property type="component" value="Unassembled WGS sequence"/>
</dbReference>
<proteinExistence type="predicted"/>
<sequence>MSLPTVLHRVGRPQRRPLAVVDVETSGFDPAEHRVLQVAVTQLDATGAVQRVWSTLLDPGCDPGPVHVHGLTRERLAGAPVFADVAPEIAGLLEGRIFVAHNARFDWRFLQAEAARVGVRFDVAHRLCTCELAQRLPLGVADHKLATLASHWGIPQVRAHDAVDDTRVLVAVLARLRHLAERGGTPLPLRRTQSRTRTLLGRLRRLRRRLLVRDQGATRPAGTGQSR</sequence>
<dbReference type="Pfam" id="PF00929">
    <property type="entry name" value="RNase_T"/>
    <property type="match status" value="1"/>
</dbReference>
<dbReference type="EMBL" id="JBHMDM010000002">
    <property type="protein sequence ID" value="MFB9376045.1"/>
    <property type="molecule type" value="Genomic_DNA"/>
</dbReference>
<keyword evidence="6" id="KW-1185">Reference proteome</keyword>
<evidence type="ECO:0000256" key="3">
    <source>
        <dbReference type="ARBA" id="ARBA00022839"/>
    </source>
</evidence>
<dbReference type="SMART" id="SM00479">
    <property type="entry name" value="EXOIII"/>
    <property type="match status" value="1"/>
</dbReference>
<reference evidence="5 6" key="1">
    <citation type="submission" date="2024-09" db="EMBL/GenBank/DDBJ databases">
        <authorList>
            <person name="Sun Q."/>
            <person name="Mori K."/>
        </authorList>
    </citation>
    <scope>NUCLEOTIDE SEQUENCE [LARGE SCALE GENOMIC DNA]</scope>
    <source>
        <strain evidence="5 6">TISTR 1856</strain>
    </source>
</reference>
<evidence type="ECO:0000313" key="6">
    <source>
        <dbReference type="Proteomes" id="UP001589748"/>
    </source>
</evidence>